<evidence type="ECO:0000256" key="4">
    <source>
        <dbReference type="ARBA" id="ARBA00023284"/>
    </source>
</evidence>
<keyword evidence="6" id="KW-0413">Isomerase</keyword>
<dbReference type="Pfam" id="PF13905">
    <property type="entry name" value="Thioredoxin_8"/>
    <property type="match status" value="1"/>
</dbReference>
<name>A0ABU1QU92_9BACT</name>
<evidence type="ECO:0000259" key="5">
    <source>
        <dbReference type="PROSITE" id="PS51352"/>
    </source>
</evidence>
<dbReference type="PANTHER" id="PTHR42852">
    <property type="entry name" value="THIOL:DISULFIDE INTERCHANGE PROTEIN DSBE"/>
    <property type="match status" value="1"/>
</dbReference>
<dbReference type="SUPFAM" id="SSF52833">
    <property type="entry name" value="Thioredoxin-like"/>
    <property type="match status" value="1"/>
</dbReference>
<comment type="subcellular location">
    <subcellularLocation>
        <location evidence="1">Cell envelope</location>
    </subcellularLocation>
</comment>
<keyword evidence="4" id="KW-0676">Redox-active center</keyword>
<dbReference type="RefSeq" id="WP_309981836.1">
    <property type="nucleotide sequence ID" value="NZ_JAVDTI010000001.1"/>
</dbReference>
<dbReference type="Gene3D" id="3.40.30.10">
    <property type="entry name" value="Glutaredoxin"/>
    <property type="match status" value="1"/>
</dbReference>
<dbReference type="GO" id="GO:0016853">
    <property type="term" value="F:isomerase activity"/>
    <property type="evidence" value="ECO:0007669"/>
    <property type="project" value="UniProtKB-KW"/>
</dbReference>
<gene>
    <name evidence="6" type="ORF">J2W84_001594</name>
</gene>
<accession>A0ABU1QU92</accession>
<organism evidence="6 7">
    <name type="scientific">Dyadobacter fermentans</name>
    <dbReference type="NCBI Taxonomy" id="94254"/>
    <lineage>
        <taxon>Bacteria</taxon>
        <taxon>Pseudomonadati</taxon>
        <taxon>Bacteroidota</taxon>
        <taxon>Cytophagia</taxon>
        <taxon>Cytophagales</taxon>
        <taxon>Spirosomataceae</taxon>
        <taxon>Dyadobacter</taxon>
    </lineage>
</organism>
<feature type="domain" description="Thioredoxin" evidence="5">
    <location>
        <begin position="222"/>
        <end position="365"/>
    </location>
</feature>
<dbReference type="InterPro" id="IPR012336">
    <property type="entry name" value="Thioredoxin-like_fold"/>
</dbReference>
<evidence type="ECO:0000256" key="1">
    <source>
        <dbReference type="ARBA" id="ARBA00004196"/>
    </source>
</evidence>
<dbReference type="InterPro" id="IPR013766">
    <property type="entry name" value="Thioredoxin_domain"/>
</dbReference>
<evidence type="ECO:0000256" key="2">
    <source>
        <dbReference type="ARBA" id="ARBA00022748"/>
    </source>
</evidence>
<dbReference type="EMBL" id="JAVDTI010000001">
    <property type="protein sequence ID" value="MDR6804557.1"/>
    <property type="molecule type" value="Genomic_DNA"/>
</dbReference>
<protein>
    <submittedName>
        <fullName evidence="6">Thiol-disulfide isomerase/thioredoxin</fullName>
    </submittedName>
</protein>
<dbReference type="PROSITE" id="PS51352">
    <property type="entry name" value="THIOREDOXIN_2"/>
    <property type="match status" value="1"/>
</dbReference>
<evidence type="ECO:0000313" key="6">
    <source>
        <dbReference type="EMBL" id="MDR6804557.1"/>
    </source>
</evidence>
<sequence>MRWRTIFSAIFLTMQICSCKMATDREFSTVSGDFVSTDHVLEGKKVYMYNLDEKQIIDSAEVKKGRFQFSITKSNDAAPFKVCFQFQSEDGYFRPLGFVNPFFDNYIESNIYLDKGDQEFVRDSSRKIDMSFAPFLMSVINVNKQTEFVFRHLSPRYGDNSRSFNEELIGKYPNSIELLHSFFSNKSRFSETELKHYLSLFDESVKGSGTYKDLNMYISAPGSEGEGFPSNITLESKDGTRTSHIINNSSKWTLVVFWASWCGPCRMEIPHIKELNNKFPEDLSIVSISIDHNKDSWKKALTKENMSWSQYVVRDTAQAVLDKKFELSRIPVWVLLDDKNRVVHRQLGYEEGKNGIFSKVSALIHPVGKNEL</sequence>
<dbReference type="InterPro" id="IPR050553">
    <property type="entry name" value="Thioredoxin_ResA/DsbE_sf"/>
</dbReference>
<comment type="caution">
    <text evidence="6">The sequence shown here is derived from an EMBL/GenBank/DDBJ whole genome shotgun (WGS) entry which is preliminary data.</text>
</comment>
<dbReference type="PROSITE" id="PS00194">
    <property type="entry name" value="THIOREDOXIN_1"/>
    <property type="match status" value="1"/>
</dbReference>
<reference evidence="6 7" key="1">
    <citation type="submission" date="2023-07" db="EMBL/GenBank/DDBJ databases">
        <title>Sorghum-associated microbial communities from plants grown in Nebraska, USA.</title>
        <authorList>
            <person name="Schachtman D."/>
        </authorList>
    </citation>
    <scope>NUCLEOTIDE SEQUENCE [LARGE SCALE GENOMIC DNA]</scope>
    <source>
        <strain evidence="6 7">BE57</strain>
    </source>
</reference>
<proteinExistence type="predicted"/>
<evidence type="ECO:0000313" key="7">
    <source>
        <dbReference type="Proteomes" id="UP001264980"/>
    </source>
</evidence>
<dbReference type="InterPro" id="IPR017937">
    <property type="entry name" value="Thioredoxin_CS"/>
</dbReference>
<evidence type="ECO:0000256" key="3">
    <source>
        <dbReference type="ARBA" id="ARBA00023157"/>
    </source>
</evidence>
<dbReference type="CDD" id="cd02966">
    <property type="entry name" value="TlpA_like_family"/>
    <property type="match status" value="1"/>
</dbReference>
<dbReference type="PANTHER" id="PTHR42852:SF6">
    <property type="entry name" value="THIOL:DISULFIDE INTERCHANGE PROTEIN DSBE"/>
    <property type="match status" value="1"/>
</dbReference>
<dbReference type="InterPro" id="IPR036249">
    <property type="entry name" value="Thioredoxin-like_sf"/>
</dbReference>
<keyword evidence="7" id="KW-1185">Reference proteome</keyword>
<dbReference type="Proteomes" id="UP001264980">
    <property type="component" value="Unassembled WGS sequence"/>
</dbReference>
<keyword evidence="2" id="KW-0201">Cytochrome c-type biogenesis</keyword>
<keyword evidence="3" id="KW-1015">Disulfide bond</keyword>